<keyword evidence="3" id="KW-0496">Mitochondrion</keyword>
<feature type="coiled-coil region" evidence="1">
    <location>
        <begin position="1600"/>
        <end position="1674"/>
    </location>
</feature>
<feature type="compositionally biased region" description="Low complexity" evidence="2">
    <location>
        <begin position="1039"/>
        <end position="1061"/>
    </location>
</feature>
<geneLocation type="mitochondrion" evidence="3"/>
<proteinExistence type="predicted"/>
<feature type="compositionally biased region" description="Acidic residues" evidence="2">
    <location>
        <begin position="1357"/>
        <end position="1372"/>
    </location>
</feature>
<evidence type="ECO:0000313" key="4">
    <source>
        <dbReference type="Proteomes" id="UP000290189"/>
    </source>
</evidence>
<sequence>MPSGGTVRVDVGLVATIPRTKPWSTVRYVDTAPGATSSDTLDNPSMVLIDDVPDATRLAPLYANGRCPRNFFERQFGCRFAIAASSRSGNFVVAALGNGDLLIWSVFSGECDTVPAPPVTTAVFSKQRAKRASSVFAIPPPPVRLGYDRIGISDDARSIVLHTKGEGLWLCQTRARIAPGGAMLIDLEGRARWVQVDHDFRVGSPIRFHFVDRDPILGTTCLATQCTIVDGSVRVRRLLIPLNMAYVSGPSAPDEETCDTLRRRQGSIVSMRSRAPLLSADVDVAVDSGARLPLLHEWDLHGAVLALVVNHRNARDAALHFVAMPTGSIVSVAIGIGSFPSHSDLDIVDLTWVDVNASLVCLLSASLDIAFVGRSGPVALVCVGAGPMPSRADPTTFLPVTFPTGPPNAKPSLAGHPSKPELVVSNGTAIVAFGVGDAVWDRRRPADPLEALFALLADLPSDLHALVQHASSLIGALIDAGRHLDAFVALNAVDDAVAVHYRNEIAGYVSMASFRTSAADRRDRLVVECDDDRALQVDHALHCPPMLSACWRRLTGPDADCRRVAMAIVRHIGDFIHDDDVDGRVAERLFLEGDLEGCDRALQQTGDVRARFRLALYRQDMTGAVSLSQASPDAIRDDLASVLTAVMVAHDNDDEFVTVPGPFPGPGVRLRRQALVVERWTRDLCLRDLLRLRRYRDAIAVTRRTIPMVAVAVALTAFGADDDVVVKYADAVIASQDVGAVIDLGRHTKREDVAGRACREWLDLCRGAIGRAAPAPVRALLQRCRVVLTAENVDAWQQCVWAWHCLHDTDDPVSSALRLMRLASVLPTLPESALQDRVIAGMNADPSVATARNVARFLDPARIVARHRAAFDVAVARLPAVTVERDTSPPGPWFADDAGEVDRVCQEFAAATTTTAPMADALSNAIRWITVDLPRQWAAETGRPVSLPPAKPLTIVVDAPKPAPPVPRLDVTVAKTTAANRPSSLSSSSSSSRKSPLSSITTLTTTTGTARTTSDSTATPMSTVRSAASTVQSSPPEPAVVAPAAAPAAAPATQTPPAAVTRPEDIDVHLLNEMGTMLSRDDVVKMLGPQLSPRHLLALLKATATTPKQRQQPEPVPRAVAEVEHEEVKDDVDPRFVAVDGNRDATPRSCIWSTFRSGMRTTTPSGGNSVCNSIWPSMATRRGHVAEPGPLVRVNADPKPRRMMAVPPLKQARPARLFQPLVPKRTHRAASPLKIPRLVRSAVAGRSVEPLTTFQKPPVPVRTSASSVQTADTDVRRLPADVWVRCADVTTMTEENETVLVPDVAQEPASPQEPVVQDYVLGEEPEREPSAAGTEQEEHVVCPAEMAISSEHSEDASVADDGDGHDADDDEATASTNVNDETEADVESIAPEPVPFSVQLSEWLLGEDRGEVPTGDHRPERNADDLHHVQLCRPGIPKTFRRLPTPRPGPSLAALKRSDGRILSAIDAELLEAKMHAHLDEVRSAFPVPEGGDPSRITGFRTGLLAILNPAALQGDGLAWTQTTSSPALPPSALLDSGAPSMKFLSVQDIHEEPSLVVEADLVSGADPGVGCAFAVTDMVLSKDDADAISQLPESRFSQVRALRDNIGQFEGRLDQVLQRAERLRADLNLCGADAESIHGQLEQNRLDALRRRLDHIEDEVRADDNDLDDARATLDRIGARFQGHDLLSAIESDKENARSDRRPRAVTVDRKAIKTHLDDAVGIIDDLLRSAGQILPE</sequence>
<feature type="compositionally biased region" description="Polar residues" evidence="2">
    <location>
        <begin position="1020"/>
        <end position="1034"/>
    </location>
</feature>
<feature type="region of interest" description="Disordered" evidence="2">
    <location>
        <begin position="1350"/>
        <end position="1387"/>
    </location>
</feature>
<evidence type="ECO:0000256" key="1">
    <source>
        <dbReference type="SAM" id="Coils"/>
    </source>
</evidence>
<dbReference type="EMBL" id="OVEO01000004">
    <property type="protein sequence ID" value="SPQ95868.1"/>
    <property type="molecule type" value="Genomic_DNA"/>
</dbReference>
<organism evidence="3 4">
    <name type="scientific">Plasmodiophora brassicae</name>
    <name type="common">Clubroot disease agent</name>
    <dbReference type="NCBI Taxonomy" id="37360"/>
    <lineage>
        <taxon>Eukaryota</taxon>
        <taxon>Sar</taxon>
        <taxon>Rhizaria</taxon>
        <taxon>Endomyxa</taxon>
        <taxon>Phytomyxea</taxon>
        <taxon>Plasmodiophorida</taxon>
        <taxon>Plasmodiophoridae</taxon>
        <taxon>Plasmodiophora</taxon>
    </lineage>
</organism>
<feature type="compositionally biased region" description="Low complexity" evidence="2">
    <location>
        <begin position="981"/>
        <end position="1019"/>
    </location>
</feature>
<reference evidence="3 4" key="1">
    <citation type="submission" date="2018-03" db="EMBL/GenBank/DDBJ databases">
        <authorList>
            <person name="Fogelqvist J."/>
        </authorList>
    </citation>
    <scope>NUCLEOTIDE SEQUENCE [LARGE SCALE GENOMIC DNA]</scope>
</reference>
<name>A0A3P3Y6R9_PLABS</name>
<evidence type="ECO:0000313" key="3">
    <source>
        <dbReference type="EMBL" id="SPQ95868.1"/>
    </source>
</evidence>
<accession>A0A3P3Y6R9</accession>
<feature type="region of interest" description="Disordered" evidence="2">
    <location>
        <begin position="977"/>
        <end position="1061"/>
    </location>
</feature>
<protein>
    <submittedName>
        <fullName evidence="3">Uncharacterized protein</fullName>
    </submittedName>
</protein>
<dbReference type="Proteomes" id="UP000290189">
    <property type="component" value="Unassembled WGS sequence"/>
</dbReference>
<evidence type="ECO:0000256" key="2">
    <source>
        <dbReference type="SAM" id="MobiDB-lite"/>
    </source>
</evidence>
<gene>
    <name evidence="3" type="ORF">PLBR_LOCUS3083</name>
</gene>
<keyword evidence="1" id="KW-0175">Coiled coil</keyword>